<feature type="domain" description="Glycosyl hydrolase family 98 putative carbohydrate-binding module" evidence="2">
    <location>
        <begin position="350"/>
        <end position="427"/>
    </location>
</feature>
<dbReference type="InterPro" id="IPR008979">
    <property type="entry name" value="Galactose-bd-like_sf"/>
</dbReference>
<dbReference type="InterPro" id="IPR007445">
    <property type="entry name" value="PilO"/>
</dbReference>
<dbReference type="InterPro" id="IPR038637">
    <property type="entry name" value="NPCBM_sf"/>
</dbReference>
<dbReference type="Gene3D" id="2.60.120.1060">
    <property type="entry name" value="NPCBM/NEW2 domain"/>
    <property type="match status" value="1"/>
</dbReference>
<comment type="caution">
    <text evidence="3">The sequence shown here is derived from an EMBL/GenBank/DDBJ whole genome shotgun (WGS) entry which is preliminary data.</text>
</comment>
<dbReference type="Pfam" id="PF08305">
    <property type="entry name" value="NPCBM"/>
    <property type="match status" value="1"/>
</dbReference>
<proteinExistence type="predicted"/>
<dbReference type="InterPro" id="IPR013222">
    <property type="entry name" value="Glyco_hyd_98_carb-bd"/>
</dbReference>
<feature type="compositionally biased region" description="Low complexity" evidence="1">
    <location>
        <begin position="255"/>
        <end position="268"/>
    </location>
</feature>
<organism evidence="3 4">
    <name type="scientific">Moorella mulderi DSM 14980</name>
    <dbReference type="NCBI Taxonomy" id="1122241"/>
    <lineage>
        <taxon>Bacteria</taxon>
        <taxon>Bacillati</taxon>
        <taxon>Bacillota</taxon>
        <taxon>Clostridia</taxon>
        <taxon>Neomoorellales</taxon>
        <taxon>Neomoorellaceae</taxon>
        <taxon>Neomoorella</taxon>
    </lineage>
</organism>
<evidence type="ECO:0000313" key="4">
    <source>
        <dbReference type="Proteomes" id="UP000075670"/>
    </source>
</evidence>
<accession>A0A151AVE0</accession>
<protein>
    <submittedName>
        <fullName evidence="3">NPCBM/NEW2 domain protein</fullName>
    </submittedName>
</protein>
<sequence>MKFGTYQFSRREKILLVLLAVVVGIIFFNKVVLGQQLPAYRELRGRLKVDLERLAAARQAAASAAELAKKAGQARAAWEAARLHLGFTLRGTAPFLEAAQPRDQSLQVLAFRPLPVEKRDPFRVYPYEVTVSGPYPAMQDYISQLESLPALTAIRNLKILARQGDAGTVEASFIIDLYDLGEGNPLPAAVALFPSGRVDGFTPPAGAVAGGDGAKGVGASPGQGEAAGSKPAGSSTPAASGPVPANLPPPTKSSPPAGNPATAPGTHPVLSPLATNGEPPQYTFPCQEQGRLVPGPAFQEPPAGEGDVWLEELRVLRNVGPFFVLDRPAALAGMNLGRSIGVTLSKDKTKAELKVDLRGRYTRLQGYTGIDDSFANSSGKVKVIIFADGRQLYQGEIRPGDYPQYLDLPLFLVQQLTFSLEWQAGGIGDYDQLLATLASLHFSRKD</sequence>
<feature type="region of interest" description="Disordered" evidence="1">
    <location>
        <begin position="212"/>
        <end position="304"/>
    </location>
</feature>
<dbReference type="EMBL" id="LTBC01000012">
    <property type="protein sequence ID" value="KYH31367.1"/>
    <property type="molecule type" value="Genomic_DNA"/>
</dbReference>
<evidence type="ECO:0000259" key="2">
    <source>
        <dbReference type="Pfam" id="PF08305"/>
    </source>
</evidence>
<dbReference type="Proteomes" id="UP000075670">
    <property type="component" value="Unassembled WGS sequence"/>
</dbReference>
<evidence type="ECO:0000313" key="3">
    <source>
        <dbReference type="EMBL" id="KYH31367.1"/>
    </source>
</evidence>
<evidence type="ECO:0000256" key="1">
    <source>
        <dbReference type="SAM" id="MobiDB-lite"/>
    </source>
</evidence>
<dbReference type="AlphaFoldDB" id="A0A151AVE0"/>
<keyword evidence="4" id="KW-1185">Reference proteome</keyword>
<dbReference type="RefSeq" id="WP_062285225.1">
    <property type="nucleotide sequence ID" value="NZ_LTBC01000012.1"/>
</dbReference>
<dbReference type="PATRIC" id="fig|1122241.3.peg.2597"/>
<gene>
    <name evidence="3" type="ORF">MOMUL_24380</name>
</gene>
<dbReference type="Pfam" id="PF04350">
    <property type="entry name" value="PilO"/>
    <property type="match status" value="1"/>
</dbReference>
<dbReference type="OrthoDB" id="1721657at2"/>
<feature type="compositionally biased region" description="Gly residues" evidence="1">
    <location>
        <begin position="212"/>
        <end position="221"/>
    </location>
</feature>
<dbReference type="InterPro" id="IPR014717">
    <property type="entry name" value="Transl_elong_EF1B/ribsomal_bS6"/>
</dbReference>
<reference evidence="3 4" key="1">
    <citation type="submission" date="2016-02" db="EMBL/GenBank/DDBJ databases">
        <title>Genome sequence of Moorella mulderi DSM 14980.</title>
        <authorList>
            <person name="Poehlein A."/>
            <person name="Daniel R."/>
        </authorList>
    </citation>
    <scope>NUCLEOTIDE SEQUENCE [LARGE SCALE GENOMIC DNA]</scope>
    <source>
        <strain evidence="3 4">DSM 14980</strain>
    </source>
</reference>
<dbReference type="Gene3D" id="3.30.70.60">
    <property type="match status" value="1"/>
</dbReference>
<dbReference type="SUPFAM" id="SSF49785">
    <property type="entry name" value="Galactose-binding domain-like"/>
    <property type="match status" value="1"/>
</dbReference>
<name>A0A151AVE0_9FIRM</name>